<gene>
    <name evidence="3" type="ORF">MB27_06750</name>
</gene>
<feature type="compositionally biased region" description="Low complexity" evidence="1">
    <location>
        <begin position="68"/>
        <end position="78"/>
    </location>
</feature>
<comment type="caution">
    <text evidence="3">The sequence shown here is derived from an EMBL/GenBank/DDBJ whole genome shotgun (WGS) entry which is preliminary data.</text>
</comment>
<dbReference type="AlphaFoldDB" id="A0A0A6UPT5"/>
<evidence type="ECO:0000313" key="3">
    <source>
        <dbReference type="EMBL" id="KHD78155.1"/>
    </source>
</evidence>
<dbReference type="EMBL" id="JRTT01000006">
    <property type="protein sequence ID" value="KHD78155.1"/>
    <property type="molecule type" value="Genomic_DNA"/>
</dbReference>
<reference evidence="3 4" key="1">
    <citation type="submission" date="2014-10" db="EMBL/GenBank/DDBJ databases">
        <title>Draft genome sequence of Actinoplanes utahensis NRRL 12052.</title>
        <authorList>
            <person name="Velasco-Bucheli B."/>
            <person name="del Cerro C."/>
            <person name="Hormigo D."/>
            <person name="Garcia J.L."/>
            <person name="Acebal C."/>
            <person name="Arroyo M."/>
            <person name="de la Mata I."/>
        </authorList>
    </citation>
    <scope>NUCLEOTIDE SEQUENCE [LARGE SCALE GENOMIC DNA]</scope>
    <source>
        <strain evidence="3 4">NRRL 12052</strain>
    </source>
</reference>
<organism evidence="3 4">
    <name type="scientific">Actinoplanes utahensis</name>
    <dbReference type="NCBI Taxonomy" id="1869"/>
    <lineage>
        <taxon>Bacteria</taxon>
        <taxon>Bacillati</taxon>
        <taxon>Actinomycetota</taxon>
        <taxon>Actinomycetes</taxon>
        <taxon>Micromonosporales</taxon>
        <taxon>Micromonosporaceae</taxon>
        <taxon>Actinoplanes</taxon>
    </lineage>
</organism>
<keyword evidence="2" id="KW-0472">Membrane</keyword>
<keyword evidence="2" id="KW-0812">Transmembrane</keyword>
<proteinExistence type="predicted"/>
<evidence type="ECO:0000313" key="4">
    <source>
        <dbReference type="Proteomes" id="UP000054537"/>
    </source>
</evidence>
<feature type="transmembrane region" description="Helical" evidence="2">
    <location>
        <begin position="12"/>
        <end position="37"/>
    </location>
</feature>
<sequence>MILMSGIPEVGLTWFVGQSLVFILLAFVLGVATGRLWKAAEKPRIHTVTGFRADSPRDGGNADDDVVTTPAPTGAPAEPARPSPRPRAPR</sequence>
<keyword evidence="2" id="KW-1133">Transmembrane helix</keyword>
<evidence type="ECO:0000256" key="2">
    <source>
        <dbReference type="SAM" id="Phobius"/>
    </source>
</evidence>
<feature type="region of interest" description="Disordered" evidence="1">
    <location>
        <begin position="48"/>
        <end position="90"/>
    </location>
</feature>
<accession>A0A0A6UPT5</accession>
<name>A0A0A6UPT5_ACTUT</name>
<keyword evidence="4" id="KW-1185">Reference proteome</keyword>
<feature type="compositionally biased region" description="Pro residues" evidence="1">
    <location>
        <begin position="79"/>
        <end position="90"/>
    </location>
</feature>
<dbReference type="Proteomes" id="UP000054537">
    <property type="component" value="Unassembled WGS sequence"/>
</dbReference>
<protein>
    <submittedName>
        <fullName evidence="3">Uncharacterized protein</fullName>
    </submittedName>
</protein>
<evidence type="ECO:0000256" key="1">
    <source>
        <dbReference type="SAM" id="MobiDB-lite"/>
    </source>
</evidence>